<organism evidence="3">
    <name type="scientific">Volvox carteri f. nagariensis</name>
    <dbReference type="NCBI Taxonomy" id="3068"/>
    <lineage>
        <taxon>Eukaryota</taxon>
        <taxon>Viridiplantae</taxon>
        <taxon>Chlorophyta</taxon>
        <taxon>core chlorophytes</taxon>
        <taxon>Chlorophyceae</taxon>
        <taxon>CS clade</taxon>
        <taxon>Chlamydomonadales</taxon>
        <taxon>Volvocaceae</taxon>
        <taxon>Volvox</taxon>
    </lineage>
</organism>
<feature type="non-terminal residue" evidence="2">
    <location>
        <position position="202"/>
    </location>
</feature>
<dbReference type="InParanoid" id="D8UE27"/>
<dbReference type="RefSeq" id="XP_002956894.1">
    <property type="nucleotide sequence ID" value="XM_002956848.2"/>
</dbReference>
<dbReference type="EMBL" id="GL378387">
    <property type="protein sequence ID" value="EFJ42019.1"/>
    <property type="molecule type" value="Genomic_DNA"/>
</dbReference>
<dbReference type="Pfam" id="PF12499">
    <property type="entry name" value="DUF3707"/>
    <property type="match status" value="1"/>
</dbReference>
<dbReference type="AlphaFoldDB" id="D8UE27"/>
<evidence type="ECO:0000313" key="2">
    <source>
        <dbReference type="EMBL" id="EFJ42019.1"/>
    </source>
</evidence>
<evidence type="ECO:0000259" key="1">
    <source>
        <dbReference type="Pfam" id="PF12499"/>
    </source>
</evidence>
<dbReference type="GeneID" id="9622664"/>
<gene>
    <name evidence="2" type="primary">phV13</name>
    <name evidence="2" type="ORF">VOLCADRAFT_127206</name>
</gene>
<dbReference type="KEGG" id="vcn:VOLCADRAFT_127206"/>
<proteinExistence type="predicted"/>
<sequence length="202" mass="21469">EYDGSAVTPGSIPNFPFRDCNTTNGAYRLAPVWRPSGSNTYCFKIQVSQDALSCTGACCSADLHKIEVRPRPADGVGDATCRHSATGSTCYNANDALAKIEWYLACVSMTAGDAFRSAVKGFTVYPAGGSNKTIADSWGATGTDTLKVNLNWNLLQANGGKVCVAIQNPFTMGDICKGALGYASIFNRDNSDYCCPIYRTGP</sequence>
<protein>
    <submittedName>
        <fullName evidence="2">Extracellular matrix glycoprotein pherophorin-V13</fullName>
    </submittedName>
</protein>
<evidence type="ECO:0000313" key="3">
    <source>
        <dbReference type="Proteomes" id="UP000001058"/>
    </source>
</evidence>
<reference evidence="2 3" key="1">
    <citation type="journal article" date="2010" name="Science">
        <title>Genomic analysis of organismal complexity in the multicellular green alga Volvox carteri.</title>
        <authorList>
            <person name="Prochnik S.E."/>
            <person name="Umen J."/>
            <person name="Nedelcu A.M."/>
            <person name="Hallmann A."/>
            <person name="Miller S.M."/>
            <person name="Nishii I."/>
            <person name="Ferris P."/>
            <person name="Kuo A."/>
            <person name="Mitros T."/>
            <person name="Fritz-Laylin L.K."/>
            <person name="Hellsten U."/>
            <person name="Chapman J."/>
            <person name="Simakov O."/>
            <person name="Rensing S.A."/>
            <person name="Terry A."/>
            <person name="Pangilinan J."/>
            <person name="Kapitonov V."/>
            <person name="Jurka J."/>
            <person name="Salamov A."/>
            <person name="Shapiro H."/>
            <person name="Schmutz J."/>
            <person name="Grimwood J."/>
            <person name="Lindquist E."/>
            <person name="Lucas S."/>
            <person name="Grigoriev I.V."/>
            <person name="Schmitt R."/>
            <person name="Kirk D."/>
            <person name="Rokhsar D.S."/>
        </authorList>
    </citation>
    <scope>NUCLEOTIDE SEQUENCE [LARGE SCALE GENOMIC DNA]</scope>
    <source>
        <strain evidence="3">f. Nagariensis / Eve</strain>
    </source>
</reference>
<dbReference type="OrthoDB" id="543229at2759"/>
<name>D8UE27_VOLCA</name>
<dbReference type="InterPro" id="IPR024616">
    <property type="entry name" value="Pherophorin"/>
</dbReference>
<keyword evidence="3" id="KW-1185">Reference proteome</keyword>
<feature type="non-terminal residue" evidence="2">
    <location>
        <position position="1"/>
    </location>
</feature>
<accession>D8UE27</accession>
<feature type="domain" description="Pherophorin" evidence="1">
    <location>
        <begin position="85"/>
        <end position="196"/>
    </location>
</feature>
<dbReference type="Proteomes" id="UP000001058">
    <property type="component" value="Unassembled WGS sequence"/>
</dbReference>